<dbReference type="PANTHER" id="PTHR24220">
    <property type="entry name" value="IMPORT ATP-BINDING PROTEIN"/>
    <property type="match status" value="1"/>
</dbReference>
<evidence type="ECO:0000259" key="4">
    <source>
        <dbReference type="PROSITE" id="PS50893"/>
    </source>
</evidence>
<proteinExistence type="predicted"/>
<evidence type="ECO:0000256" key="1">
    <source>
        <dbReference type="ARBA" id="ARBA00022448"/>
    </source>
</evidence>
<comment type="caution">
    <text evidence="5">The sequence shown here is derived from an EMBL/GenBank/DDBJ whole genome shotgun (WGS) entry which is preliminary data.</text>
</comment>
<evidence type="ECO:0000256" key="3">
    <source>
        <dbReference type="ARBA" id="ARBA00022840"/>
    </source>
</evidence>
<keyword evidence="2" id="KW-0547">Nucleotide-binding</keyword>
<dbReference type="InterPro" id="IPR017911">
    <property type="entry name" value="MacB-like_ATP-bd"/>
</dbReference>
<accession>A0ABV8U1V9</accession>
<dbReference type="SMART" id="SM00382">
    <property type="entry name" value="AAA"/>
    <property type="match status" value="1"/>
</dbReference>
<dbReference type="RefSeq" id="WP_380622844.1">
    <property type="nucleotide sequence ID" value="NZ_JBHSDK010000021.1"/>
</dbReference>
<dbReference type="InterPro" id="IPR027417">
    <property type="entry name" value="P-loop_NTPase"/>
</dbReference>
<evidence type="ECO:0000313" key="5">
    <source>
        <dbReference type="EMBL" id="MFC4336683.1"/>
    </source>
</evidence>
<evidence type="ECO:0000256" key="2">
    <source>
        <dbReference type="ARBA" id="ARBA00022741"/>
    </source>
</evidence>
<keyword evidence="6" id="KW-1185">Reference proteome</keyword>
<dbReference type="SUPFAM" id="SSF52540">
    <property type="entry name" value="P-loop containing nucleoside triphosphate hydrolases"/>
    <property type="match status" value="1"/>
</dbReference>
<dbReference type="Proteomes" id="UP001595823">
    <property type="component" value="Unassembled WGS sequence"/>
</dbReference>
<organism evidence="5 6">
    <name type="scientific">Salininema proteolyticum</name>
    <dbReference type="NCBI Taxonomy" id="1607685"/>
    <lineage>
        <taxon>Bacteria</taxon>
        <taxon>Bacillati</taxon>
        <taxon>Actinomycetota</taxon>
        <taxon>Actinomycetes</taxon>
        <taxon>Glycomycetales</taxon>
        <taxon>Glycomycetaceae</taxon>
        <taxon>Salininema</taxon>
    </lineage>
</organism>
<keyword evidence="3 5" id="KW-0067">ATP-binding</keyword>
<dbReference type="CDD" id="cd03255">
    <property type="entry name" value="ABC_MJ0796_LolCDE_FtsE"/>
    <property type="match status" value="1"/>
</dbReference>
<feature type="domain" description="ABC transporter" evidence="4">
    <location>
        <begin position="7"/>
        <end position="235"/>
    </location>
</feature>
<sequence>MSAHGELRGISLQKHYGSTVALGGVDIAIPAGQTVAIVGPSGSGKSTLLHALAAIQAPDAGEVRLGGERVDDLTEGQRSRLRRTEFGFLFQFNGLLPELSALDNVALPLMLDGKSRRRAAKTAADWLNWLGIGDLADNRPGEMSGGQAQRVALARALVIEPAVVFADEPTGALDQATGAETLKTLLTSVKQRGASLVVVTHDANVAQACERVVEIQDGRIIADSLPSGPLAQGAAA</sequence>
<dbReference type="InterPro" id="IPR003439">
    <property type="entry name" value="ABC_transporter-like_ATP-bd"/>
</dbReference>
<gene>
    <name evidence="5" type="ORF">ACFPET_15890</name>
</gene>
<dbReference type="Gene3D" id="3.40.50.300">
    <property type="entry name" value="P-loop containing nucleotide triphosphate hydrolases"/>
    <property type="match status" value="1"/>
</dbReference>
<dbReference type="InterPro" id="IPR015854">
    <property type="entry name" value="ABC_transpr_LolD-like"/>
</dbReference>
<name>A0ABV8U1V9_9ACTN</name>
<keyword evidence="1" id="KW-0813">Transport</keyword>
<dbReference type="InterPro" id="IPR017871">
    <property type="entry name" value="ABC_transporter-like_CS"/>
</dbReference>
<dbReference type="EMBL" id="JBHSDK010000021">
    <property type="protein sequence ID" value="MFC4336683.1"/>
    <property type="molecule type" value="Genomic_DNA"/>
</dbReference>
<evidence type="ECO:0000313" key="6">
    <source>
        <dbReference type="Proteomes" id="UP001595823"/>
    </source>
</evidence>
<dbReference type="InterPro" id="IPR003593">
    <property type="entry name" value="AAA+_ATPase"/>
</dbReference>
<dbReference type="PROSITE" id="PS50893">
    <property type="entry name" value="ABC_TRANSPORTER_2"/>
    <property type="match status" value="1"/>
</dbReference>
<dbReference type="PROSITE" id="PS00211">
    <property type="entry name" value="ABC_TRANSPORTER_1"/>
    <property type="match status" value="1"/>
</dbReference>
<reference evidence="6" key="1">
    <citation type="journal article" date="2019" name="Int. J. Syst. Evol. Microbiol.">
        <title>The Global Catalogue of Microorganisms (GCM) 10K type strain sequencing project: providing services to taxonomists for standard genome sequencing and annotation.</title>
        <authorList>
            <consortium name="The Broad Institute Genomics Platform"/>
            <consortium name="The Broad Institute Genome Sequencing Center for Infectious Disease"/>
            <person name="Wu L."/>
            <person name="Ma J."/>
        </authorList>
    </citation>
    <scope>NUCLEOTIDE SEQUENCE [LARGE SCALE GENOMIC DNA]</scope>
    <source>
        <strain evidence="6">IBRC-M 10908</strain>
    </source>
</reference>
<dbReference type="GO" id="GO:0005524">
    <property type="term" value="F:ATP binding"/>
    <property type="evidence" value="ECO:0007669"/>
    <property type="project" value="UniProtKB-KW"/>
</dbReference>
<dbReference type="Pfam" id="PF00005">
    <property type="entry name" value="ABC_tran"/>
    <property type="match status" value="1"/>
</dbReference>
<protein>
    <submittedName>
        <fullName evidence="5">ABC transporter ATP-binding protein</fullName>
    </submittedName>
</protein>
<dbReference type="PANTHER" id="PTHR24220:SF685">
    <property type="entry name" value="ABC TRANSPORTER RELATED"/>
    <property type="match status" value="1"/>
</dbReference>